<dbReference type="Proteomes" id="UP000266841">
    <property type="component" value="Unassembled WGS sequence"/>
</dbReference>
<proteinExistence type="predicted"/>
<name>K0T6F1_THAOC</name>
<accession>K0T6F1</accession>
<reference evidence="1 2" key="1">
    <citation type="journal article" date="2012" name="Genome Biol.">
        <title>Genome and low-iron response of an oceanic diatom adapted to chronic iron limitation.</title>
        <authorList>
            <person name="Lommer M."/>
            <person name="Specht M."/>
            <person name="Roy A.S."/>
            <person name="Kraemer L."/>
            <person name="Andreson R."/>
            <person name="Gutowska M.A."/>
            <person name="Wolf J."/>
            <person name="Bergner S.V."/>
            <person name="Schilhabel M.B."/>
            <person name="Klostermeier U.C."/>
            <person name="Beiko R.G."/>
            <person name="Rosenstiel P."/>
            <person name="Hippler M."/>
            <person name="Laroche J."/>
        </authorList>
    </citation>
    <scope>NUCLEOTIDE SEQUENCE [LARGE SCALE GENOMIC DNA]</scope>
    <source>
        <strain evidence="1 2">CCMP1005</strain>
    </source>
</reference>
<protein>
    <submittedName>
        <fullName evidence="1">Uncharacterized protein</fullName>
    </submittedName>
</protein>
<comment type="caution">
    <text evidence="1">The sequence shown here is derived from an EMBL/GenBank/DDBJ whole genome shotgun (WGS) entry which is preliminary data.</text>
</comment>
<dbReference type="EMBL" id="AGNL01004687">
    <property type="protein sequence ID" value="EJK73210.1"/>
    <property type="molecule type" value="Genomic_DNA"/>
</dbReference>
<keyword evidence="2" id="KW-1185">Reference proteome</keyword>
<evidence type="ECO:0000313" key="1">
    <source>
        <dbReference type="EMBL" id="EJK73210.1"/>
    </source>
</evidence>
<evidence type="ECO:0000313" key="2">
    <source>
        <dbReference type="Proteomes" id="UP000266841"/>
    </source>
</evidence>
<gene>
    <name evidence="1" type="ORF">THAOC_05177</name>
</gene>
<sequence>MSGHYCLQSSASGVDRTVSDMDGYYEFNGLDLPTRDNRYIFVIENKSKTKARLDELELLPPVHFFRTPLLFVCLFVCLTANQPLQEPAKKICDLFSKVTKPYVSKTGVAGRHHLGVPGKITGSVESGDLPEIITAVGPYKTAHIVGCLHHGELLVGGYDGLCLLPEYFEGSFDKGVTGSMQKSWSLRPLRKTHV</sequence>
<dbReference type="AlphaFoldDB" id="K0T6F1"/>
<organism evidence="1 2">
    <name type="scientific">Thalassiosira oceanica</name>
    <name type="common">Marine diatom</name>
    <dbReference type="NCBI Taxonomy" id="159749"/>
    <lineage>
        <taxon>Eukaryota</taxon>
        <taxon>Sar</taxon>
        <taxon>Stramenopiles</taxon>
        <taxon>Ochrophyta</taxon>
        <taxon>Bacillariophyta</taxon>
        <taxon>Coscinodiscophyceae</taxon>
        <taxon>Thalassiosirophycidae</taxon>
        <taxon>Thalassiosirales</taxon>
        <taxon>Thalassiosiraceae</taxon>
        <taxon>Thalassiosira</taxon>
    </lineage>
</organism>